<dbReference type="InterPro" id="IPR022907">
    <property type="entry name" value="VapC_family"/>
</dbReference>
<protein>
    <recommendedName>
        <fullName evidence="8">Ribonuclease VapC</fullName>
        <shortName evidence="8">RNase VapC</shortName>
        <ecNumber evidence="8">3.1.-.-</ecNumber>
    </recommendedName>
    <alternativeName>
        <fullName evidence="8">Toxin VapC</fullName>
    </alternativeName>
</protein>
<reference evidence="10 11" key="1">
    <citation type="submission" date="2020-08" db="EMBL/GenBank/DDBJ databases">
        <title>Genomic Encyclopedia of Type Strains, Phase IV (KMG-V): Genome sequencing to study the core and pangenomes of soil and plant-associated prokaryotes.</title>
        <authorList>
            <person name="Whitman W."/>
        </authorList>
    </citation>
    <scope>NUCLEOTIDE SEQUENCE [LARGE SCALE GENOMIC DNA]</scope>
    <source>
        <strain evidence="10 11">M8UP14</strain>
    </source>
</reference>
<dbReference type="CDD" id="cd18746">
    <property type="entry name" value="PIN_VapC4-5_FitB-like"/>
    <property type="match status" value="1"/>
</dbReference>
<dbReference type="GO" id="GO:0000287">
    <property type="term" value="F:magnesium ion binding"/>
    <property type="evidence" value="ECO:0007669"/>
    <property type="project" value="UniProtKB-UniRule"/>
</dbReference>
<dbReference type="EC" id="3.1.-.-" evidence="8"/>
<evidence type="ECO:0000259" key="9">
    <source>
        <dbReference type="Pfam" id="PF01850"/>
    </source>
</evidence>
<dbReference type="PANTHER" id="PTHR33653">
    <property type="entry name" value="RIBONUCLEASE VAPC2"/>
    <property type="match status" value="1"/>
</dbReference>
<evidence type="ECO:0000256" key="1">
    <source>
        <dbReference type="ARBA" id="ARBA00001946"/>
    </source>
</evidence>
<dbReference type="PANTHER" id="PTHR33653:SF1">
    <property type="entry name" value="RIBONUCLEASE VAPC2"/>
    <property type="match status" value="1"/>
</dbReference>
<dbReference type="EMBL" id="JACHIP010000052">
    <property type="protein sequence ID" value="MBB5061544.1"/>
    <property type="molecule type" value="Genomic_DNA"/>
</dbReference>
<keyword evidence="8" id="KW-0800">Toxin</keyword>
<gene>
    <name evidence="8" type="primary">vapC</name>
    <name evidence="10" type="ORF">HDF16_006280</name>
</gene>
<dbReference type="RefSeq" id="WP_184224466.1">
    <property type="nucleotide sequence ID" value="NZ_JACHIP010000052.1"/>
</dbReference>
<dbReference type="AlphaFoldDB" id="A0A7W7ZL45"/>
<name>A0A7W7ZL45_9BACT</name>
<evidence type="ECO:0000256" key="5">
    <source>
        <dbReference type="ARBA" id="ARBA00022801"/>
    </source>
</evidence>
<dbReference type="Pfam" id="PF01850">
    <property type="entry name" value="PIN"/>
    <property type="match status" value="1"/>
</dbReference>
<proteinExistence type="inferred from homology"/>
<comment type="function">
    <text evidence="8">Toxic component of a toxin-antitoxin (TA) system. An RNase.</text>
</comment>
<accession>A0A7W7ZL45</accession>
<dbReference type="Gene3D" id="3.40.50.1010">
    <property type="entry name" value="5'-nuclease"/>
    <property type="match status" value="1"/>
</dbReference>
<dbReference type="InterPro" id="IPR002716">
    <property type="entry name" value="PIN_dom"/>
</dbReference>
<comment type="cofactor">
    <cofactor evidence="1 8">
        <name>Mg(2+)</name>
        <dbReference type="ChEBI" id="CHEBI:18420"/>
    </cofactor>
</comment>
<evidence type="ECO:0000313" key="10">
    <source>
        <dbReference type="EMBL" id="MBB5061544.1"/>
    </source>
</evidence>
<evidence type="ECO:0000256" key="2">
    <source>
        <dbReference type="ARBA" id="ARBA00022649"/>
    </source>
</evidence>
<evidence type="ECO:0000256" key="7">
    <source>
        <dbReference type="ARBA" id="ARBA00038093"/>
    </source>
</evidence>
<evidence type="ECO:0000256" key="6">
    <source>
        <dbReference type="ARBA" id="ARBA00022842"/>
    </source>
</evidence>
<comment type="caution">
    <text evidence="10">The sequence shown here is derived from an EMBL/GenBank/DDBJ whole genome shotgun (WGS) entry which is preliminary data.</text>
</comment>
<keyword evidence="2 8" id="KW-1277">Toxin-antitoxin system</keyword>
<dbReference type="GO" id="GO:0016787">
    <property type="term" value="F:hydrolase activity"/>
    <property type="evidence" value="ECO:0007669"/>
    <property type="project" value="UniProtKB-KW"/>
</dbReference>
<dbReference type="Proteomes" id="UP000540989">
    <property type="component" value="Unassembled WGS sequence"/>
</dbReference>
<evidence type="ECO:0000256" key="8">
    <source>
        <dbReference type="HAMAP-Rule" id="MF_00265"/>
    </source>
</evidence>
<keyword evidence="3 8" id="KW-0540">Nuclease</keyword>
<keyword evidence="5 8" id="KW-0378">Hydrolase</keyword>
<sequence length="136" mass="14949">MFLLDTNVISELRVGKANPSAAVRRWAASIAGNQLYLSSVSILELETGVLLMERKDAQQGQLLRSWLQGVMKEFSSQVLPFGSTTAVLCAAMHVPDRRPDRDAMIAATAKEHGYTIATRNTADFDDCGVQLLNPWL</sequence>
<feature type="binding site" evidence="8">
    <location>
        <position position="5"/>
    </location>
    <ligand>
        <name>Mg(2+)</name>
        <dbReference type="ChEBI" id="CHEBI:18420"/>
    </ligand>
</feature>
<feature type="domain" description="PIN" evidence="9">
    <location>
        <begin position="3"/>
        <end position="125"/>
    </location>
</feature>
<dbReference type="SUPFAM" id="SSF88723">
    <property type="entry name" value="PIN domain-like"/>
    <property type="match status" value="1"/>
</dbReference>
<comment type="similarity">
    <text evidence="7 8">Belongs to the PINc/VapC protein family.</text>
</comment>
<keyword evidence="11" id="KW-1185">Reference proteome</keyword>
<dbReference type="InterPro" id="IPR050556">
    <property type="entry name" value="Type_II_TA_system_RNase"/>
</dbReference>
<evidence type="ECO:0000256" key="3">
    <source>
        <dbReference type="ARBA" id="ARBA00022722"/>
    </source>
</evidence>
<organism evidence="10 11">
    <name type="scientific">Granulicella aggregans</name>
    <dbReference type="NCBI Taxonomy" id="474949"/>
    <lineage>
        <taxon>Bacteria</taxon>
        <taxon>Pseudomonadati</taxon>
        <taxon>Acidobacteriota</taxon>
        <taxon>Terriglobia</taxon>
        <taxon>Terriglobales</taxon>
        <taxon>Acidobacteriaceae</taxon>
        <taxon>Granulicella</taxon>
    </lineage>
</organism>
<dbReference type="InterPro" id="IPR029060">
    <property type="entry name" value="PIN-like_dom_sf"/>
</dbReference>
<evidence type="ECO:0000256" key="4">
    <source>
        <dbReference type="ARBA" id="ARBA00022723"/>
    </source>
</evidence>
<keyword evidence="4 8" id="KW-0479">Metal-binding</keyword>
<evidence type="ECO:0000313" key="11">
    <source>
        <dbReference type="Proteomes" id="UP000540989"/>
    </source>
</evidence>
<dbReference type="GO" id="GO:0090729">
    <property type="term" value="F:toxin activity"/>
    <property type="evidence" value="ECO:0007669"/>
    <property type="project" value="UniProtKB-KW"/>
</dbReference>
<dbReference type="HAMAP" id="MF_00265">
    <property type="entry name" value="VapC_Nob1"/>
    <property type="match status" value="1"/>
</dbReference>
<dbReference type="GO" id="GO:0004540">
    <property type="term" value="F:RNA nuclease activity"/>
    <property type="evidence" value="ECO:0007669"/>
    <property type="project" value="InterPro"/>
</dbReference>
<feature type="binding site" evidence="8">
    <location>
        <position position="102"/>
    </location>
    <ligand>
        <name>Mg(2+)</name>
        <dbReference type="ChEBI" id="CHEBI:18420"/>
    </ligand>
</feature>
<keyword evidence="6 8" id="KW-0460">Magnesium</keyword>